<dbReference type="EMBL" id="JYIY01000074">
    <property type="protein sequence ID" value="KJL36436.1"/>
    <property type="molecule type" value="Genomic_DNA"/>
</dbReference>
<evidence type="ECO:0000313" key="2">
    <source>
        <dbReference type="Proteomes" id="UP000033451"/>
    </source>
</evidence>
<proteinExistence type="predicted"/>
<accession>A0A0F0LYG5</accession>
<evidence type="ECO:0000313" key="1">
    <source>
        <dbReference type="EMBL" id="KJL36436.1"/>
    </source>
</evidence>
<protein>
    <submittedName>
        <fullName evidence="1">Uncharacterized protein</fullName>
    </submittedName>
</protein>
<dbReference type="AlphaFoldDB" id="A0A0F0LYG5"/>
<name>A0A0F0LYG5_9MICO</name>
<organism evidence="1 2">
    <name type="scientific">Microbacterium ginsengisoli</name>
    <dbReference type="NCBI Taxonomy" id="400772"/>
    <lineage>
        <taxon>Bacteria</taxon>
        <taxon>Bacillati</taxon>
        <taxon>Actinomycetota</taxon>
        <taxon>Actinomycetes</taxon>
        <taxon>Micrococcales</taxon>
        <taxon>Microbacteriaceae</taxon>
        <taxon>Microbacterium</taxon>
    </lineage>
</organism>
<dbReference type="Proteomes" id="UP000033451">
    <property type="component" value="Unassembled WGS sequence"/>
</dbReference>
<keyword evidence="2" id="KW-1185">Reference proteome</keyword>
<gene>
    <name evidence="1" type="ORF">RR49_01772</name>
</gene>
<dbReference type="PATRIC" id="fig|400772.4.peg.1790"/>
<sequence length="99" mass="10803">MYDPRQHFPGILAKLTQLRQQRSPIHARIDLDTYTDEPLFQGPLAVEALDAMLFASAPPPDGCGEIENEGTTVETKLPQCRAGSKVGSHATIVTDRTVT</sequence>
<comment type="caution">
    <text evidence="1">The sequence shown here is derived from an EMBL/GenBank/DDBJ whole genome shotgun (WGS) entry which is preliminary data.</text>
</comment>
<reference evidence="1 2" key="1">
    <citation type="submission" date="2015-02" db="EMBL/GenBank/DDBJ databases">
        <title>Draft genome sequences of ten Microbacterium spp. with emphasis on heavy metal contaminated environments.</title>
        <authorList>
            <person name="Corretto E."/>
        </authorList>
    </citation>
    <scope>NUCLEOTIDE SEQUENCE [LARGE SCALE GENOMIC DNA]</scope>
    <source>
        <strain evidence="1 2">DSM 18659</strain>
    </source>
</reference>
<dbReference type="STRING" id="400772.RR49_01772"/>